<feature type="region of interest" description="Disordered" evidence="1">
    <location>
        <begin position="395"/>
        <end position="418"/>
    </location>
</feature>
<evidence type="ECO:0000259" key="3">
    <source>
        <dbReference type="Pfam" id="PF01522"/>
    </source>
</evidence>
<dbReference type="InterPro" id="IPR002509">
    <property type="entry name" value="NODB_dom"/>
</dbReference>
<dbReference type="Proteomes" id="UP000018291">
    <property type="component" value="Unassembled WGS sequence"/>
</dbReference>
<name>R4YVQ3_9ACTN</name>
<proteinExistence type="predicted"/>
<dbReference type="PANTHER" id="PTHR45985">
    <property type="match status" value="1"/>
</dbReference>
<organism evidence="4 5">
    <name type="scientific">Candidatus Neomicrothrix parvicella RN1</name>
    <dbReference type="NCBI Taxonomy" id="1229780"/>
    <lineage>
        <taxon>Bacteria</taxon>
        <taxon>Bacillati</taxon>
        <taxon>Actinomycetota</taxon>
        <taxon>Acidimicrobiia</taxon>
        <taxon>Acidimicrobiales</taxon>
        <taxon>Microthrixaceae</taxon>
        <taxon>Candidatus Neomicrothrix</taxon>
    </lineage>
</organism>
<keyword evidence="2" id="KW-1133">Transmembrane helix</keyword>
<keyword evidence="2" id="KW-0812">Transmembrane</keyword>
<dbReference type="eggNOG" id="COG0726">
    <property type="taxonomic scope" value="Bacteria"/>
</dbReference>
<gene>
    <name evidence="4" type="ORF">BN381_10066</name>
</gene>
<reference evidence="4 5" key="1">
    <citation type="journal article" date="2013" name="ISME J.">
        <title>Metabolic model for the filamentous 'Candidatus Microthrix parvicella' based on genomic and metagenomic analyses.</title>
        <authorList>
            <person name="Jon McIlroy S."/>
            <person name="Kristiansen R."/>
            <person name="Albertsen M."/>
            <person name="Michael Karst S."/>
            <person name="Rossetti S."/>
            <person name="Lund Nielsen J."/>
            <person name="Tandoi V."/>
            <person name="James Seviour R."/>
            <person name="Nielsen P.H."/>
        </authorList>
    </citation>
    <scope>NUCLEOTIDE SEQUENCE [LARGE SCALE GENOMIC DNA]</scope>
    <source>
        <strain evidence="4 5">RN1</strain>
    </source>
</reference>
<dbReference type="PANTHER" id="PTHR45985:SF3">
    <property type="entry name" value="CHITIN DEACETYLASE-LIKE 4"/>
    <property type="match status" value="1"/>
</dbReference>
<dbReference type="STRING" id="1229780.BN381_10066"/>
<evidence type="ECO:0000256" key="2">
    <source>
        <dbReference type="SAM" id="Phobius"/>
    </source>
</evidence>
<feature type="transmembrane region" description="Helical" evidence="2">
    <location>
        <begin position="12"/>
        <end position="33"/>
    </location>
</feature>
<dbReference type="SUPFAM" id="SSF88713">
    <property type="entry name" value="Glycoside hydrolase/deacetylase"/>
    <property type="match status" value="1"/>
</dbReference>
<dbReference type="InterPro" id="IPR011330">
    <property type="entry name" value="Glyco_hydro/deAcase_b/a-brl"/>
</dbReference>
<keyword evidence="5" id="KW-1185">Reference proteome</keyword>
<sequence length="418" mass="45648">MALKFPGVRLRAWRAALVGVAVAVLVVGLVGSLRSEPDQLPLTNERAGSVWAADPTSTTGDPSASADDLERPWMRRFTTGERPPQFVIFSFDGGGYADRWRLFLDTAKASQATFTVFMTGTYFVPEASRTDYTPPGNEPGKADVAFSKSDEQLATLLTNLNRAVNEGHELGSHAVGHLCKGTSNEVGATWTATQWGKELDQFTSLFQRAKDRAPELIGEPLLADPNTVEGFRAPCLEYNREALIPALADRGYRYDSSAIATGVEWPTHDDGLWEFPISTVYFNGDRTLTLDYNLWLRFNGGKDRPEDAPAMRARTTEVYDTVLASVLAGNRAPLVIANHFNNWSGNAFNPATADFMADACPRPDVQCVPFTVVVDWLELQTPDYLNNMRAEPTGHIDIPTNGDSAADGLQGTRAPEGA</sequence>
<evidence type="ECO:0000313" key="5">
    <source>
        <dbReference type="Proteomes" id="UP000018291"/>
    </source>
</evidence>
<dbReference type="EMBL" id="CANL01000001">
    <property type="protein sequence ID" value="CCM61835.1"/>
    <property type="molecule type" value="Genomic_DNA"/>
</dbReference>
<protein>
    <submittedName>
        <fullName evidence="4">Putative Polysaccharide deacetylase</fullName>
    </submittedName>
</protein>
<dbReference type="AlphaFoldDB" id="R4YVQ3"/>
<evidence type="ECO:0000313" key="4">
    <source>
        <dbReference type="EMBL" id="CCM61835.1"/>
    </source>
</evidence>
<dbReference type="Pfam" id="PF01522">
    <property type="entry name" value="Polysacc_deac_1"/>
    <property type="match status" value="1"/>
</dbReference>
<keyword evidence="2" id="KW-0472">Membrane</keyword>
<dbReference type="RefSeq" id="WP_012222663.1">
    <property type="nucleotide sequence ID" value="NZ_HG422565.1"/>
</dbReference>
<dbReference type="GO" id="GO:0005975">
    <property type="term" value="P:carbohydrate metabolic process"/>
    <property type="evidence" value="ECO:0007669"/>
    <property type="project" value="InterPro"/>
</dbReference>
<feature type="domain" description="NodB homology" evidence="3">
    <location>
        <begin position="81"/>
        <end position="216"/>
    </location>
</feature>
<dbReference type="HOGENOM" id="CLU_040541_1_1_11"/>
<dbReference type="InterPro" id="IPR052740">
    <property type="entry name" value="CE4"/>
</dbReference>
<comment type="caution">
    <text evidence="4">The sequence shown here is derived from an EMBL/GenBank/DDBJ whole genome shotgun (WGS) entry which is preliminary data.</text>
</comment>
<dbReference type="Gene3D" id="3.20.20.370">
    <property type="entry name" value="Glycoside hydrolase/deacetylase"/>
    <property type="match status" value="1"/>
</dbReference>
<evidence type="ECO:0000256" key="1">
    <source>
        <dbReference type="SAM" id="MobiDB-lite"/>
    </source>
</evidence>
<dbReference type="GO" id="GO:0016810">
    <property type="term" value="F:hydrolase activity, acting on carbon-nitrogen (but not peptide) bonds"/>
    <property type="evidence" value="ECO:0007669"/>
    <property type="project" value="InterPro"/>
</dbReference>
<accession>R4YVQ3</accession>